<proteinExistence type="predicted"/>
<protein>
    <submittedName>
        <fullName evidence="1">Uncharacterized protein</fullName>
    </submittedName>
</protein>
<organism evidence="1">
    <name type="scientific">marine sediment metagenome</name>
    <dbReference type="NCBI Taxonomy" id="412755"/>
    <lineage>
        <taxon>unclassified sequences</taxon>
        <taxon>metagenomes</taxon>
        <taxon>ecological metagenomes</taxon>
    </lineage>
</organism>
<name>A0A0F9CIT2_9ZZZZ</name>
<gene>
    <name evidence="1" type="ORF">LCGC14_2319560</name>
</gene>
<dbReference type="EMBL" id="LAZR01033108">
    <property type="protein sequence ID" value="KKL49034.1"/>
    <property type="molecule type" value="Genomic_DNA"/>
</dbReference>
<accession>A0A0F9CIT2</accession>
<sequence length="60" mass="7337">MNLKMDNENLDLIESRLISRKVEEYEIFYTNTKAYESIFLKNKVETERDINSFEYILRIL</sequence>
<evidence type="ECO:0000313" key="1">
    <source>
        <dbReference type="EMBL" id="KKL49034.1"/>
    </source>
</evidence>
<feature type="non-terminal residue" evidence="1">
    <location>
        <position position="60"/>
    </location>
</feature>
<dbReference type="AlphaFoldDB" id="A0A0F9CIT2"/>
<comment type="caution">
    <text evidence="1">The sequence shown here is derived from an EMBL/GenBank/DDBJ whole genome shotgun (WGS) entry which is preliminary data.</text>
</comment>
<reference evidence="1" key="1">
    <citation type="journal article" date="2015" name="Nature">
        <title>Complex archaea that bridge the gap between prokaryotes and eukaryotes.</title>
        <authorList>
            <person name="Spang A."/>
            <person name="Saw J.H."/>
            <person name="Jorgensen S.L."/>
            <person name="Zaremba-Niedzwiedzka K."/>
            <person name="Martijn J."/>
            <person name="Lind A.E."/>
            <person name="van Eijk R."/>
            <person name="Schleper C."/>
            <person name="Guy L."/>
            <person name="Ettema T.J."/>
        </authorList>
    </citation>
    <scope>NUCLEOTIDE SEQUENCE</scope>
</reference>